<protein>
    <submittedName>
        <fullName evidence="4">DgyrCDS13874</fullName>
    </submittedName>
</protein>
<dbReference type="InterPro" id="IPR002048">
    <property type="entry name" value="EF_hand_dom"/>
</dbReference>
<reference evidence="4 5" key="1">
    <citation type="submission" date="2020-08" db="EMBL/GenBank/DDBJ databases">
        <authorList>
            <person name="Hejnol A."/>
        </authorList>
    </citation>
    <scope>NUCLEOTIDE SEQUENCE [LARGE SCALE GENOMIC DNA]</scope>
</reference>
<dbReference type="PANTHER" id="PTHR12461:SF18">
    <property type="entry name" value="JMJC DOMAIN-CONTAINING PROTEIN"/>
    <property type="match status" value="1"/>
</dbReference>
<dbReference type="SUPFAM" id="SSF51197">
    <property type="entry name" value="Clavaminate synthase-like"/>
    <property type="match status" value="1"/>
</dbReference>
<dbReference type="Proteomes" id="UP000549394">
    <property type="component" value="Unassembled WGS sequence"/>
</dbReference>
<dbReference type="PANTHER" id="PTHR12461">
    <property type="entry name" value="HYPOXIA-INDUCIBLE FACTOR 1 ALPHA INHIBITOR-RELATED"/>
    <property type="match status" value="1"/>
</dbReference>
<dbReference type="OrthoDB" id="415358at2759"/>
<dbReference type="GO" id="GO:0005509">
    <property type="term" value="F:calcium ion binding"/>
    <property type="evidence" value="ECO:0007669"/>
    <property type="project" value="InterPro"/>
</dbReference>
<keyword evidence="1" id="KW-0732">Signal</keyword>
<sequence length="378" mass="44401">MCFLEFYFILAIICGFNCEYAGHNKPFGSHQDPVGKLIELDDFPDPGTFFDDYVIDSQPFIVKKGATKIPAFKLWTDEYLKSKYGFLNVTAEIGKKEDRAENLINPTMSVYLDMYKNSDIYMVYDVPRIMMADDLIIPKSLRCGGFLRNLQLLVMWFSSGGTKSVLHSDSIDNINCLFDGELKSQVEDESNNWVKNGAYSKVDVERVDMNIYENFRNIPWWHAIMEKGDCLFIPKGWYHTVWSTGNRNLAVNFWFAHLLRFDDEDCNNNFIKDDTPLSKVYSDDPKSQRQRKLEEYRSSLFEPFIHAEVINETHFDEFMEEAKQYIKEPREYLNELLKICDTNHDSAIDWEEVFQCPIENIKNFELLFEDTEIKRDEL</sequence>
<feature type="signal peptide" evidence="1">
    <location>
        <begin position="1"/>
        <end position="21"/>
    </location>
</feature>
<proteinExistence type="predicted"/>
<dbReference type="EMBL" id="CAJFCJ010000028">
    <property type="protein sequence ID" value="CAD5125672.1"/>
    <property type="molecule type" value="Genomic_DNA"/>
</dbReference>
<comment type="caution">
    <text evidence="4">The sequence shown here is derived from an EMBL/GenBank/DDBJ whole genome shotgun (WGS) entry which is preliminary data.</text>
</comment>
<accession>A0A7I8WBY3</accession>
<dbReference type="PROSITE" id="PS51184">
    <property type="entry name" value="JMJC"/>
    <property type="match status" value="1"/>
</dbReference>
<feature type="chain" id="PRO_5029878610" evidence="1">
    <location>
        <begin position="22"/>
        <end position="378"/>
    </location>
</feature>
<evidence type="ECO:0000313" key="4">
    <source>
        <dbReference type="EMBL" id="CAD5125672.1"/>
    </source>
</evidence>
<dbReference type="AlphaFoldDB" id="A0A7I8WBY3"/>
<dbReference type="PROSITE" id="PS50222">
    <property type="entry name" value="EF_HAND_2"/>
    <property type="match status" value="1"/>
</dbReference>
<dbReference type="Pfam" id="PF13621">
    <property type="entry name" value="Cupin_8"/>
    <property type="match status" value="1"/>
</dbReference>
<dbReference type="Gene3D" id="2.60.120.650">
    <property type="entry name" value="Cupin"/>
    <property type="match status" value="1"/>
</dbReference>
<dbReference type="InterPro" id="IPR003347">
    <property type="entry name" value="JmjC_dom"/>
</dbReference>
<feature type="domain" description="JmjC" evidence="3">
    <location>
        <begin position="115"/>
        <end position="272"/>
    </location>
</feature>
<evidence type="ECO:0000259" key="3">
    <source>
        <dbReference type="PROSITE" id="PS51184"/>
    </source>
</evidence>
<evidence type="ECO:0000259" key="2">
    <source>
        <dbReference type="PROSITE" id="PS50222"/>
    </source>
</evidence>
<dbReference type="InterPro" id="IPR041667">
    <property type="entry name" value="Cupin_8"/>
</dbReference>
<evidence type="ECO:0000313" key="5">
    <source>
        <dbReference type="Proteomes" id="UP000549394"/>
    </source>
</evidence>
<keyword evidence="5" id="KW-1185">Reference proteome</keyword>
<organism evidence="4 5">
    <name type="scientific">Dimorphilus gyrociliatus</name>
    <dbReference type="NCBI Taxonomy" id="2664684"/>
    <lineage>
        <taxon>Eukaryota</taxon>
        <taxon>Metazoa</taxon>
        <taxon>Spiralia</taxon>
        <taxon>Lophotrochozoa</taxon>
        <taxon>Annelida</taxon>
        <taxon>Polychaeta</taxon>
        <taxon>Polychaeta incertae sedis</taxon>
        <taxon>Dinophilidae</taxon>
        <taxon>Dimorphilus</taxon>
    </lineage>
</organism>
<evidence type="ECO:0000256" key="1">
    <source>
        <dbReference type="SAM" id="SignalP"/>
    </source>
</evidence>
<feature type="domain" description="EF-hand" evidence="2">
    <location>
        <begin position="328"/>
        <end position="363"/>
    </location>
</feature>
<gene>
    <name evidence="4" type="ORF">DGYR_LOCUS13018</name>
</gene>
<name>A0A7I8WBY3_9ANNE</name>